<dbReference type="Gene3D" id="2.160.20.10">
    <property type="entry name" value="Single-stranded right-handed beta-helix, Pectin lyase-like"/>
    <property type="match status" value="1"/>
</dbReference>
<dbReference type="InterPro" id="IPR024535">
    <property type="entry name" value="RHGA/B-epi-like_pectate_lyase"/>
</dbReference>
<dbReference type="STRING" id="86666.SAMN04490247_1367"/>
<evidence type="ECO:0000259" key="1">
    <source>
        <dbReference type="Pfam" id="PF12708"/>
    </source>
</evidence>
<organism evidence="2 3">
    <name type="scientific">Salimicrobium halophilum</name>
    <dbReference type="NCBI Taxonomy" id="86666"/>
    <lineage>
        <taxon>Bacteria</taxon>
        <taxon>Bacillati</taxon>
        <taxon>Bacillota</taxon>
        <taxon>Bacilli</taxon>
        <taxon>Bacillales</taxon>
        <taxon>Bacillaceae</taxon>
        <taxon>Salimicrobium</taxon>
    </lineage>
</organism>
<name>A0A1G8SBP8_9BACI</name>
<evidence type="ECO:0000313" key="2">
    <source>
        <dbReference type="EMBL" id="SDJ26639.1"/>
    </source>
</evidence>
<dbReference type="EMBL" id="FNEV01000003">
    <property type="protein sequence ID" value="SDJ26639.1"/>
    <property type="molecule type" value="Genomic_DNA"/>
</dbReference>
<dbReference type="AlphaFoldDB" id="A0A1G8SBP8"/>
<keyword evidence="3" id="KW-1185">Reference proteome</keyword>
<accession>A0A1G8SBP8</accession>
<gene>
    <name evidence="2" type="ORF">SAMN04490247_1367</name>
</gene>
<dbReference type="OrthoDB" id="2784402at2"/>
<dbReference type="GO" id="GO:0016829">
    <property type="term" value="F:lyase activity"/>
    <property type="evidence" value="ECO:0007669"/>
    <property type="project" value="UniProtKB-KW"/>
</dbReference>
<dbReference type="SUPFAM" id="SSF51126">
    <property type="entry name" value="Pectin lyase-like"/>
    <property type="match status" value="1"/>
</dbReference>
<proteinExistence type="predicted"/>
<keyword evidence="2" id="KW-0456">Lyase</keyword>
<dbReference type="Pfam" id="PF12708">
    <property type="entry name" value="Pect-lyase_RHGA_epim"/>
    <property type="match status" value="1"/>
</dbReference>
<dbReference type="Proteomes" id="UP000199225">
    <property type="component" value="Unassembled WGS sequence"/>
</dbReference>
<protein>
    <submittedName>
        <fullName evidence="2">Pectate lyase superfamily protein</fullName>
    </submittedName>
</protein>
<feature type="domain" description="Rhamnogalacturonase A/B/Epimerase-like pectate lyase" evidence="1">
    <location>
        <begin position="33"/>
        <end position="237"/>
    </location>
</feature>
<reference evidence="3" key="1">
    <citation type="submission" date="2016-10" db="EMBL/GenBank/DDBJ databases">
        <authorList>
            <person name="Varghese N."/>
            <person name="Submissions S."/>
        </authorList>
    </citation>
    <scope>NUCLEOTIDE SEQUENCE [LARGE SCALE GENOMIC DNA]</scope>
    <source>
        <strain evidence="3">DSM 4771</strain>
    </source>
</reference>
<sequence length="313" mass="34548">MRVGIIIVAFLILNGIFLYSMSKDTTSETGIVVEDYGAEGGDDIDDAGAIQEAIDAGAEHGSGKVLLNGDYLLESGITITEGVELSFGHQSRLRVRGNFPVIEMEKNAWISKASIFIEDRSFSEVVVHLDGEQEFWSWDQTGLEDVKLINTTGSHRGTGISLVADHSGEFISFVTFENLTIVGFETGLEMKAEAPQGEEDNFINGNRFLNLTLEDCVRCIDMQSSISIPNEVSGNQFSNLQIQPSDSTEQAIHVTGSDNRIDGVIWDIEQYQNNESFVTFSGESQRNLLSSNLTEEFIEDNGRSNKWEVPVQD</sequence>
<dbReference type="InterPro" id="IPR012334">
    <property type="entry name" value="Pectin_lyas_fold"/>
</dbReference>
<dbReference type="RefSeq" id="WP_093193121.1">
    <property type="nucleotide sequence ID" value="NZ_FNEV01000003.1"/>
</dbReference>
<evidence type="ECO:0000313" key="3">
    <source>
        <dbReference type="Proteomes" id="UP000199225"/>
    </source>
</evidence>
<dbReference type="InterPro" id="IPR011050">
    <property type="entry name" value="Pectin_lyase_fold/virulence"/>
</dbReference>